<name>D2U385_9GAMM</name>
<dbReference type="InterPro" id="IPR010771">
    <property type="entry name" value="IgaA"/>
</dbReference>
<proteinExistence type="inferred from homology"/>
<evidence type="ECO:0000256" key="6">
    <source>
        <dbReference type="ARBA" id="ARBA00022989"/>
    </source>
</evidence>
<keyword evidence="9" id="KW-0966">Cell projection</keyword>
<keyword evidence="9" id="KW-0282">Flagellum</keyword>
<comment type="similarity">
    <text evidence="2">Belongs to the IgaA family.</text>
</comment>
<keyword evidence="7 8" id="KW-0472">Membrane</keyword>
<feature type="transmembrane region" description="Helical" evidence="8">
    <location>
        <begin position="673"/>
        <end position="696"/>
    </location>
</feature>
<evidence type="ECO:0000256" key="3">
    <source>
        <dbReference type="ARBA" id="ARBA00022475"/>
    </source>
</evidence>
<dbReference type="GO" id="GO:0005886">
    <property type="term" value="C:plasma membrane"/>
    <property type="evidence" value="ECO:0007669"/>
    <property type="project" value="UniProtKB-SubCell"/>
</dbReference>
<sequence>MLFCTGIICYIGEEMSLPFVILVILIICLFILIFFLFMKGKKGNDVDKLPFLIHANYRKITSDEYQIICDYLKYTNSEQILIKTKEVTIRKLFDFPKRNAWVSTGCNAITRFSLINEQDNLWRYFIDSKEVHLPRQLEPYLTTQNVMDVVYTDTLPLVISVNNHFLADFKQDFKQFHFAREITFPPVNALIQESGQQLVKFIKVRKETLEEYKLNRSFSLWGSGVICVGLIVCALSLFVIAIFFPWLMLFGGLTFFVGVYLLYRPYIFRKRYQQDIRCVVGKPKRLGLFGEFDKGKKHNISLAGIDLIYPSHWEPFLEYEIDQAINIDMYANGYVVRQGRYLSLHEEARRYPYKRYGKNLMLMITSFFLMLLLHFYEPVHLPARLIFHWLNGENYRHTTNYTELEVMPLQVGDYIAVKGVGMCYVPIDLIEKGNRFDFLPFDCSGIYWNNISPSPIPESDIVEKVFSLSTTVKQQLYFNNLDHKVNQQLRREIMKSGMNLLDNFSDIILKTNSLCPLNNECFRLKSALVNLSDTYEWSVLVARAKNGKLAGINVILRPGGAETLEKLVNETTSFYINREIEKAAALLNSPLPRGVLLISEEGKQFVDLVSFHSPVIDSYTPLQKWQELQKLSDILMHTPFEAKGIITKLFVDAKGTRHIILHSKPSSMLLLRYISAFLLNLVLMATFILNFILVITRKRINKWRLKSIRQYYEHCFNIVSSSDQQKNI</sequence>
<evidence type="ECO:0000313" key="9">
    <source>
        <dbReference type="EMBL" id="CBA75718.1"/>
    </source>
</evidence>
<organism evidence="9">
    <name type="scientific">Arsenophonus nasoniae</name>
    <name type="common">son-killer infecting Nasonia vitripennis</name>
    <dbReference type="NCBI Taxonomy" id="638"/>
    <lineage>
        <taxon>Bacteria</taxon>
        <taxon>Pseudomonadati</taxon>
        <taxon>Pseudomonadota</taxon>
        <taxon>Gammaproteobacteria</taxon>
        <taxon>Enterobacterales</taxon>
        <taxon>Morganellaceae</taxon>
        <taxon>Arsenophonus</taxon>
    </lineage>
</organism>
<comment type="subcellular location">
    <subcellularLocation>
        <location evidence="1">Cell inner membrane</location>
        <topology evidence="1">Multi-pass membrane protein</topology>
    </subcellularLocation>
</comment>
<feature type="transmembrane region" description="Helical" evidence="8">
    <location>
        <begin position="19"/>
        <end position="38"/>
    </location>
</feature>
<accession>D2U385</accession>
<dbReference type="Pfam" id="PF07095">
    <property type="entry name" value="IgaA"/>
    <property type="match status" value="1"/>
</dbReference>
<evidence type="ECO:0000256" key="2">
    <source>
        <dbReference type="ARBA" id="ARBA00009494"/>
    </source>
</evidence>
<gene>
    <name evidence="9" type="ORF">ARN_30910</name>
</gene>
<dbReference type="AlphaFoldDB" id="D2U385"/>
<evidence type="ECO:0000256" key="5">
    <source>
        <dbReference type="ARBA" id="ARBA00022692"/>
    </source>
</evidence>
<evidence type="ECO:0000256" key="4">
    <source>
        <dbReference type="ARBA" id="ARBA00022519"/>
    </source>
</evidence>
<keyword evidence="9" id="KW-0969">Cilium</keyword>
<evidence type="ECO:0000256" key="7">
    <source>
        <dbReference type="ARBA" id="ARBA00023136"/>
    </source>
</evidence>
<dbReference type="EMBL" id="FN545257">
    <property type="protein sequence ID" value="CBA75718.1"/>
    <property type="molecule type" value="Genomic_DNA"/>
</dbReference>
<keyword evidence="5 8" id="KW-0812">Transmembrane</keyword>
<evidence type="ECO:0000256" key="8">
    <source>
        <dbReference type="SAM" id="Phobius"/>
    </source>
</evidence>
<protein>
    <submittedName>
        <fullName evidence="9">Flagellar operon control protein (Membrane protein)</fullName>
    </submittedName>
</protein>
<feature type="transmembrane region" description="Helical" evidence="8">
    <location>
        <begin position="218"/>
        <end position="240"/>
    </location>
</feature>
<evidence type="ECO:0000256" key="1">
    <source>
        <dbReference type="ARBA" id="ARBA00004429"/>
    </source>
</evidence>
<keyword evidence="6 8" id="KW-1133">Transmembrane helix</keyword>
<feature type="transmembrane region" description="Helical" evidence="8">
    <location>
        <begin position="246"/>
        <end position="263"/>
    </location>
</feature>
<keyword evidence="4" id="KW-0997">Cell inner membrane</keyword>
<reference evidence="9" key="1">
    <citation type="journal article" date="2010" name="Insect Mol. Biol.">
        <title>The draft genome sequence of Arsenophonus nasoniae, son-killer bacterium of Nasonia vitripennis, reveals genes associated with virulence and symbiosis.</title>
        <authorList>
            <person name="Wilkes T."/>
            <person name="Darby A.C."/>
            <person name="Choi J."/>
            <person name="Colborne J.K."/>
            <person name="Werren J.H."/>
            <person name="Hurst G.D.D."/>
        </authorList>
    </citation>
    <scope>NUCLEOTIDE SEQUENCE</scope>
</reference>
<keyword evidence="3" id="KW-1003">Cell membrane</keyword>
<feature type="transmembrane region" description="Helical" evidence="8">
    <location>
        <begin position="359"/>
        <end position="376"/>
    </location>
</feature>